<reference evidence="3" key="1">
    <citation type="submission" date="2017-11" db="EMBL/GenBank/DDBJ databases">
        <authorList>
            <person name="Chan K.G."/>
            <person name="Lee L.S."/>
        </authorList>
    </citation>
    <scope>NUCLEOTIDE SEQUENCE [LARGE SCALE GENOMIC DNA]</scope>
    <source>
        <strain evidence="3">DSM 100970</strain>
    </source>
</reference>
<dbReference type="GO" id="GO:0004252">
    <property type="term" value="F:serine-type endopeptidase activity"/>
    <property type="evidence" value="ECO:0007669"/>
    <property type="project" value="InterPro"/>
</dbReference>
<proteinExistence type="predicted"/>
<organism evidence="2 3">
    <name type="scientific">Aquella oligotrophica</name>
    <dbReference type="NCBI Taxonomy" id="2067065"/>
    <lineage>
        <taxon>Bacteria</taxon>
        <taxon>Pseudomonadati</taxon>
        <taxon>Pseudomonadota</taxon>
        <taxon>Betaproteobacteria</taxon>
        <taxon>Neisseriales</taxon>
        <taxon>Neisseriaceae</taxon>
        <taxon>Aquella</taxon>
    </lineage>
</organism>
<accession>A0A2I7N884</accession>
<dbReference type="PROSITE" id="PS00134">
    <property type="entry name" value="TRYPSIN_HIS"/>
    <property type="match status" value="1"/>
</dbReference>
<dbReference type="AlphaFoldDB" id="A0A2I7N884"/>
<dbReference type="Proteomes" id="UP000236655">
    <property type="component" value="Chromosome"/>
</dbReference>
<evidence type="ECO:0000313" key="2">
    <source>
        <dbReference type="EMBL" id="AUR52667.1"/>
    </source>
</evidence>
<evidence type="ECO:0000313" key="3">
    <source>
        <dbReference type="Proteomes" id="UP000236655"/>
    </source>
</evidence>
<gene>
    <name evidence="2" type="ORF">CUN60_10280</name>
</gene>
<feature type="domain" description="Peptidase S1" evidence="1">
    <location>
        <begin position="91"/>
        <end position="358"/>
    </location>
</feature>
<name>A0A2I7N884_9NEIS</name>
<dbReference type="SMART" id="SM00020">
    <property type="entry name" value="Tryp_SPc"/>
    <property type="match status" value="1"/>
</dbReference>
<dbReference type="GO" id="GO:0006508">
    <property type="term" value="P:proteolysis"/>
    <property type="evidence" value="ECO:0007669"/>
    <property type="project" value="InterPro"/>
</dbReference>
<dbReference type="EMBL" id="CP024847">
    <property type="protein sequence ID" value="AUR52667.1"/>
    <property type="molecule type" value="Genomic_DNA"/>
</dbReference>
<dbReference type="InterPro" id="IPR009003">
    <property type="entry name" value="Peptidase_S1_PA"/>
</dbReference>
<sequence length="376" mass="40809">MILVRTVTHSRTISCSIAVGEKMFRQYKFWQILLYGIAITGCNGGGGGSTGISQTTPPMTSINADPYPYPAAKDYPIPPVLALPDSINGTPFGAKIAYGNASSEEIKNLNVLLNIANSNICSATPIKYDGSGTWLVTAAHCLVTKKSDKKIIDPSELINPSRLSIETTFNNQWQASEAQSVYVYSDYCKNNTFNGLGGCLNFYPGQDAGNGAEGNDIALIYTLGKVGNPDNYAHLAPQSEFPEAYTMAPVLSIGSGITEDMNHAGITFYVTNYLYRKTDTTGYHYLYSSYYDSSNGYMSLACGGDSGGGDLFWDGSKWILLATHSYGPQDGCGKAYNYLPNASTNVGYYYDWINTIINGMDKNQVCDNTNNKCISR</sequence>
<dbReference type="InterPro" id="IPR043504">
    <property type="entry name" value="Peptidase_S1_PA_chymotrypsin"/>
</dbReference>
<keyword evidence="3" id="KW-1185">Reference proteome</keyword>
<dbReference type="InterPro" id="IPR001254">
    <property type="entry name" value="Trypsin_dom"/>
</dbReference>
<protein>
    <recommendedName>
        <fullName evidence="1">Peptidase S1 domain-containing protein</fullName>
    </recommendedName>
</protein>
<dbReference type="SUPFAM" id="SSF50494">
    <property type="entry name" value="Trypsin-like serine proteases"/>
    <property type="match status" value="1"/>
</dbReference>
<dbReference type="InterPro" id="IPR018114">
    <property type="entry name" value="TRYPSIN_HIS"/>
</dbReference>
<evidence type="ECO:0000259" key="1">
    <source>
        <dbReference type="PROSITE" id="PS50240"/>
    </source>
</evidence>
<dbReference type="PROSITE" id="PS50240">
    <property type="entry name" value="TRYPSIN_DOM"/>
    <property type="match status" value="1"/>
</dbReference>
<dbReference type="KEGG" id="nba:CUN60_10280"/>
<dbReference type="Gene3D" id="2.40.10.10">
    <property type="entry name" value="Trypsin-like serine proteases"/>
    <property type="match status" value="1"/>
</dbReference>
<dbReference type="Pfam" id="PF00089">
    <property type="entry name" value="Trypsin"/>
    <property type="match status" value="1"/>
</dbReference>